<dbReference type="EMBL" id="CP006771">
    <property type="protein sequence ID" value="AGX89100.1"/>
    <property type="molecule type" value="Genomic_DNA"/>
</dbReference>
<protein>
    <submittedName>
        <fullName evidence="1">Uncharacterized protein</fullName>
    </submittedName>
</protein>
<accession>U5NCP2</accession>
<organism evidence="1 2">
    <name type="scientific">Mycoplasma parvum str. Indiana</name>
    <dbReference type="NCBI Taxonomy" id="1403316"/>
    <lineage>
        <taxon>Bacteria</taxon>
        <taxon>Bacillati</taxon>
        <taxon>Mycoplasmatota</taxon>
        <taxon>Mollicutes</taxon>
        <taxon>Mycoplasmataceae</taxon>
        <taxon>Mycoplasma</taxon>
    </lineage>
</organism>
<proteinExistence type="predicted"/>
<dbReference type="Gene3D" id="3.40.50.150">
    <property type="entry name" value="Vaccinia Virus protein VP39"/>
    <property type="match status" value="1"/>
</dbReference>
<dbReference type="STRING" id="1403316.PRV_01790"/>
<dbReference type="InterPro" id="IPR029063">
    <property type="entry name" value="SAM-dependent_MTases_sf"/>
</dbReference>
<keyword evidence="2" id="KW-1185">Reference proteome</keyword>
<sequence>MESSKELYTKKELENCSEFIYSNGFINLSKKINLKTFSSSNLLIIVLAGLGSTTILKILENYPKEWVKIKNVLILILPHTHPLKIFDWFKQNEWKLRKEKYFRYNKKIYPILLFSKGLNKLESFEILAENSKSDLYWEYWDNYYEWRAKFKKNKEDKSIKQWMEWYSKVRLNKKI</sequence>
<dbReference type="AlphaFoldDB" id="U5NCP2"/>
<gene>
    <name evidence="1" type="ORF">PRV_01790</name>
</gene>
<dbReference type="Pfam" id="PF04816">
    <property type="entry name" value="TrmK"/>
    <property type="match status" value="1"/>
</dbReference>
<reference evidence="1 2" key="1">
    <citation type="journal article" date="2013" name="Genome Announc.">
        <title>Genome Sequence of Mycoplasma parvum (Formerly Eperythrozoon parvum), a Diminutive Hemoplasma of the Pig.</title>
        <authorList>
            <person name="do Nascimento N.C."/>
            <person name="Dos Santos A.P."/>
            <person name="Chu Y."/>
            <person name="Guimaraes A.M."/>
            <person name="Pagliaro A."/>
            <person name="Messick J.B."/>
        </authorList>
    </citation>
    <scope>NUCLEOTIDE SEQUENCE [LARGE SCALE GENOMIC DNA]</scope>
    <source>
        <strain evidence="1 2">Indiana</strain>
    </source>
</reference>
<dbReference type="Proteomes" id="UP000017119">
    <property type="component" value="Chromosome"/>
</dbReference>
<dbReference type="KEGG" id="mpv:PRV_01790"/>
<evidence type="ECO:0000313" key="2">
    <source>
        <dbReference type="Proteomes" id="UP000017119"/>
    </source>
</evidence>
<dbReference type="InterPro" id="IPR006901">
    <property type="entry name" value="TrmK"/>
</dbReference>
<evidence type="ECO:0000313" key="1">
    <source>
        <dbReference type="EMBL" id="AGX89100.1"/>
    </source>
</evidence>
<dbReference type="GO" id="GO:0160105">
    <property type="term" value="F:tRNA (adenine(22)-N1)-methyltransferase activity"/>
    <property type="evidence" value="ECO:0007669"/>
    <property type="project" value="InterPro"/>
</dbReference>
<dbReference type="PATRIC" id="fig|1403316.3.peg.326"/>
<name>U5NCP2_9MOLU</name>
<dbReference type="HOGENOM" id="CLU_1388900_0_0_14"/>